<name>A0AA88WY97_9ASTE</name>
<evidence type="ECO:0000313" key="8">
    <source>
        <dbReference type="EMBL" id="KAK3036067.1"/>
    </source>
</evidence>
<comment type="similarity">
    <text evidence="7">Belongs to the DVL/RTFL small polypeptides family.</text>
</comment>
<comment type="caution">
    <text evidence="8">The sequence shown here is derived from an EMBL/GenBank/DDBJ whole genome shotgun (WGS) entry which is preliminary data.</text>
</comment>
<dbReference type="Pfam" id="PF08137">
    <property type="entry name" value="DVL"/>
    <property type="match status" value="1"/>
</dbReference>
<dbReference type="GO" id="GO:0008285">
    <property type="term" value="P:negative regulation of cell population proliferation"/>
    <property type="evidence" value="ECO:0007669"/>
    <property type="project" value="InterPro"/>
</dbReference>
<proteinExistence type="inferred from homology"/>
<evidence type="ECO:0000256" key="7">
    <source>
        <dbReference type="ARBA" id="ARBA00024340"/>
    </source>
</evidence>
<protein>
    <submittedName>
        <fullName evidence="8">Uncharacterized protein</fullName>
    </submittedName>
</protein>
<keyword evidence="6" id="KW-0472">Membrane</keyword>
<dbReference type="GO" id="GO:0048367">
    <property type="term" value="P:shoot system development"/>
    <property type="evidence" value="ECO:0007669"/>
    <property type="project" value="UniProtKB-ARBA"/>
</dbReference>
<keyword evidence="5" id="KW-1133">Transmembrane helix</keyword>
<dbReference type="GO" id="GO:0005886">
    <property type="term" value="C:plasma membrane"/>
    <property type="evidence" value="ECO:0007669"/>
    <property type="project" value="UniProtKB-SubCell"/>
</dbReference>
<evidence type="ECO:0000256" key="2">
    <source>
        <dbReference type="ARBA" id="ARBA00022473"/>
    </source>
</evidence>
<keyword evidence="3" id="KW-1003">Cell membrane</keyword>
<evidence type="ECO:0000256" key="5">
    <source>
        <dbReference type="ARBA" id="ARBA00022989"/>
    </source>
</evidence>
<evidence type="ECO:0000256" key="6">
    <source>
        <dbReference type="ARBA" id="ARBA00023136"/>
    </source>
</evidence>
<evidence type="ECO:0000256" key="4">
    <source>
        <dbReference type="ARBA" id="ARBA00022692"/>
    </source>
</evidence>
<accession>A0AA88WY97</accession>
<keyword evidence="4" id="KW-0812">Transmembrane</keyword>
<gene>
    <name evidence="8" type="ORF">RJ639_029820</name>
</gene>
<evidence type="ECO:0000313" key="9">
    <source>
        <dbReference type="Proteomes" id="UP001188597"/>
    </source>
</evidence>
<dbReference type="Proteomes" id="UP001188597">
    <property type="component" value="Unassembled WGS sequence"/>
</dbReference>
<evidence type="ECO:0000256" key="1">
    <source>
        <dbReference type="ARBA" id="ARBA00004162"/>
    </source>
</evidence>
<organism evidence="8 9">
    <name type="scientific">Escallonia herrerae</name>
    <dbReference type="NCBI Taxonomy" id="1293975"/>
    <lineage>
        <taxon>Eukaryota</taxon>
        <taxon>Viridiplantae</taxon>
        <taxon>Streptophyta</taxon>
        <taxon>Embryophyta</taxon>
        <taxon>Tracheophyta</taxon>
        <taxon>Spermatophyta</taxon>
        <taxon>Magnoliopsida</taxon>
        <taxon>eudicotyledons</taxon>
        <taxon>Gunneridae</taxon>
        <taxon>Pentapetalae</taxon>
        <taxon>asterids</taxon>
        <taxon>campanulids</taxon>
        <taxon>Escalloniales</taxon>
        <taxon>Escalloniaceae</taxon>
        <taxon>Escallonia</taxon>
    </lineage>
</organism>
<keyword evidence="9" id="KW-1185">Reference proteome</keyword>
<evidence type="ECO:0000256" key="3">
    <source>
        <dbReference type="ARBA" id="ARBA00022475"/>
    </source>
</evidence>
<comment type="subcellular location">
    <subcellularLocation>
        <location evidence="1">Cell membrane</location>
        <topology evidence="1">Single-pass membrane protein</topology>
    </subcellularLocation>
</comment>
<dbReference type="InterPro" id="IPR012552">
    <property type="entry name" value="DVL"/>
</dbReference>
<dbReference type="EMBL" id="JAVXUP010000158">
    <property type="protein sequence ID" value="KAK3036067.1"/>
    <property type="molecule type" value="Genomic_DNA"/>
</dbReference>
<dbReference type="AlphaFoldDB" id="A0AA88WY97"/>
<keyword evidence="2" id="KW-0217">Developmental protein</keyword>
<sequence length="226" mass="26317">MEAIILLSDNGILPVDCGVVRHLISDFNDNPVIFLGIHDRSRKHLVDCYDFLGVTQLSDTHRRLCTRGVDHSSLKTANQVLLHRGPPIQPGPENWLPGFLQNSQVELRPQRYPRSSSNLLDYKTKPKQTCNLLSLYKFPLDTPCQLPKKTEQAGMKIQILQFILPLPSHNKRGKIMAVKFQNSSLRKRERVWVPLRKALEEKRSRLYIIRHCVYMLVCWREHEEQF</sequence>
<reference evidence="8" key="1">
    <citation type="submission" date="2022-12" db="EMBL/GenBank/DDBJ databases">
        <title>Draft genome assemblies for two species of Escallonia (Escalloniales).</title>
        <authorList>
            <person name="Chanderbali A."/>
            <person name="Dervinis C."/>
            <person name="Anghel I."/>
            <person name="Soltis D."/>
            <person name="Soltis P."/>
            <person name="Zapata F."/>
        </authorList>
    </citation>
    <scope>NUCLEOTIDE SEQUENCE</scope>
    <source>
        <strain evidence="8">UCBG64.0493</strain>
        <tissue evidence="8">Leaf</tissue>
    </source>
</reference>